<comment type="caution">
    <text evidence="6">The sequence shown here is derived from an EMBL/GenBank/DDBJ whole genome shotgun (WGS) entry which is preliminary data.</text>
</comment>
<dbReference type="RefSeq" id="WP_105727874.1">
    <property type="nucleotide sequence ID" value="NZ_PVLR01000001.1"/>
</dbReference>
<keyword evidence="3" id="KW-0238">DNA-binding</keyword>
<dbReference type="InterPro" id="IPR000847">
    <property type="entry name" value="LysR_HTH_N"/>
</dbReference>
<dbReference type="PROSITE" id="PS50931">
    <property type="entry name" value="HTH_LYSR"/>
    <property type="match status" value="1"/>
</dbReference>
<dbReference type="SUPFAM" id="SSF46785">
    <property type="entry name" value="Winged helix' DNA-binding domain"/>
    <property type="match status" value="1"/>
</dbReference>
<dbReference type="PANTHER" id="PTHR30419:SF30">
    <property type="entry name" value="LYSR FAMILY TRANSCRIPTIONAL REGULATOR"/>
    <property type="match status" value="1"/>
</dbReference>
<dbReference type="AlphaFoldDB" id="A0A2S9KJ77"/>
<organism evidence="6 7">
    <name type="scientific">Malikia spinosa</name>
    <dbReference type="NCBI Taxonomy" id="86180"/>
    <lineage>
        <taxon>Bacteria</taxon>
        <taxon>Pseudomonadati</taxon>
        <taxon>Pseudomonadota</taxon>
        <taxon>Betaproteobacteria</taxon>
        <taxon>Burkholderiales</taxon>
        <taxon>Comamonadaceae</taxon>
        <taxon>Malikia</taxon>
    </lineage>
</organism>
<evidence type="ECO:0000256" key="3">
    <source>
        <dbReference type="ARBA" id="ARBA00023125"/>
    </source>
</evidence>
<reference evidence="6 7" key="1">
    <citation type="submission" date="2018-03" db="EMBL/GenBank/DDBJ databases">
        <title>Comparative genomics illustrates the genes involved in a hyperalkaliphilic mechanisms of Serpentinomonas isolated from highly-alkaline calcium-rich serpentinized springs.</title>
        <authorList>
            <person name="Suzuki S."/>
            <person name="Ishii S."/>
            <person name="Walworth N."/>
            <person name="Bird L."/>
            <person name="Kuenen J.G."/>
            <person name="Nealson K.H."/>
        </authorList>
    </citation>
    <scope>NUCLEOTIDE SEQUENCE [LARGE SCALE GENOMIC DNA]</scope>
    <source>
        <strain evidence="6 7">83</strain>
    </source>
</reference>
<keyword evidence="4" id="KW-0804">Transcription</keyword>
<keyword evidence="7" id="KW-1185">Reference proteome</keyword>
<dbReference type="PANTHER" id="PTHR30419">
    <property type="entry name" value="HTH-TYPE TRANSCRIPTIONAL REGULATOR YBHD"/>
    <property type="match status" value="1"/>
</dbReference>
<evidence type="ECO:0000256" key="4">
    <source>
        <dbReference type="ARBA" id="ARBA00023163"/>
    </source>
</evidence>
<dbReference type="PRINTS" id="PR00039">
    <property type="entry name" value="HTHLYSR"/>
</dbReference>
<dbReference type="Proteomes" id="UP000238326">
    <property type="component" value="Unassembled WGS sequence"/>
</dbReference>
<dbReference type="Gene3D" id="3.40.190.290">
    <property type="match status" value="1"/>
</dbReference>
<name>A0A2S9KJ77_9BURK</name>
<dbReference type="Gene3D" id="1.10.10.10">
    <property type="entry name" value="Winged helix-like DNA-binding domain superfamily/Winged helix DNA-binding domain"/>
    <property type="match status" value="1"/>
</dbReference>
<dbReference type="Pfam" id="PF03466">
    <property type="entry name" value="LysR_substrate"/>
    <property type="match status" value="1"/>
</dbReference>
<sequence>MKLSALQALVAAIESGSLRSAARRLGLSQPALTKTIRELERELAAPLLERTSKGVLPTAQGKVLYDRALKANKELSTAVDEIRQLDGTMLGELSVGAVPVAVMLLLPETLRTFSRQFPDIKLRLSEELFFAQMQKLRSGQVDVAICGIPDGLASGEFQIETLIETEMVVVVRKGSPRQQARRLQELADAPWVYTGSTHDAGYAKLLFERHGMDGPPSRTIVNSTLALLSLVTAGDYVALMPRQIAVHPMAASFFAIVPLAEEGYRLQVAALIRRESAVAPVVRHFLAHLHRAAHHVNHRPDWDESSSLSC</sequence>
<feature type="domain" description="HTH lysR-type" evidence="5">
    <location>
        <begin position="1"/>
        <end position="58"/>
    </location>
</feature>
<evidence type="ECO:0000313" key="6">
    <source>
        <dbReference type="EMBL" id="PRD70508.1"/>
    </source>
</evidence>
<gene>
    <name evidence="6" type="ORF">C6P61_00015</name>
</gene>
<comment type="similarity">
    <text evidence="1">Belongs to the LysR transcriptional regulatory family.</text>
</comment>
<dbReference type="EMBL" id="PVLR01000001">
    <property type="protein sequence ID" value="PRD70508.1"/>
    <property type="molecule type" value="Genomic_DNA"/>
</dbReference>
<dbReference type="InterPro" id="IPR050950">
    <property type="entry name" value="HTH-type_LysR_regulators"/>
</dbReference>
<dbReference type="InterPro" id="IPR005119">
    <property type="entry name" value="LysR_subst-bd"/>
</dbReference>
<evidence type="ECO:0000259" key="5">
    <source>
        <dbReference type="PROSITE" id="PS50931"/>
    </source>
</evidence>
<accession>A0A2S9KJ77</accession>
<dbReference type="InterPro" id="IPR036388">
    <property type="entry name" value="WH-like_DNA-bd_sf"/>
</dbReference>
<dbReference type="SUPFAM" id="SSF53850">
    <property type="entry name" value="Periplasmic binding protein-like II"/>
    <property type="match status" value="1"/>
</dbReference>
<dbReference type="GO" id="GO:0005829">
    <property type="term" value="C:cytosol"/>
    <property type="evidence" value="ECO:0007669"/>
    <property type="project" value="TreeGrafter"/>
</dbReference>
<dbReference type="InterPro" id="IPR036390">
    <property type="entry name" value="WH_DNA-bd_sf"/>
</dbReference>
<evidence type="ECO:0000256" key="1">
    <source>
        <dbReference type="ARBA" id="ARBA00009437"/>
    </source>
</evidence>
<evidence type="ECO:0000313" key="7">
    <source>
        <dbReference type="Proteomes" id="UP000238326"/>
    </source>
</evidence>
<dbReference type="Pfam" id="PF00126">
    <property type="entry name" value="HTH_1"/>
    <property type="match status" value="1"/>
</dbReference>
<proteinExistence type="inferred from homology"/>
<protein>
    <submittedName>
        <fullName evidence="6">LysR family transcriptional regulator</fullName>
    </submittedName>
</protein>
<evidence type="ECO:0000256" key="2">
    <source>
        <dbReference type="ARBA" id="ARBA00023015"/>
    </source>
</evidence>
<dbReference type="GO" id="GO:0003677">
    <property type="term" value="F:DNA binding"/>
    <property type="evidence" value="ECO:0007669"/>
    <property type="project" value="UniProtKB-KW"/>
</dbReference>
<dbReference type="GO" id="GO:0003700">
    <property type="term" value="F:DNA-binding transcription factor activity"/>
    <property type="evidence" value="ECO:0007669"/>
    <property type="project" value="InterPro"/>
</dbReference>
<dbReference type="OrthoDB" id="8629427at2"/>
<dbReference type="CDD" id="cd05466">
    <property type="entry name" value="PBP2_LTTR_substrate"/>
    <property type="match status" value="1"/>
</dbReference>
<keyword evidence="2" id="KW-0805">Transcription regulation</keyword>